<dbReference type="InterPro" id="IPR011055">
    <property type="entry name" value="Dup_hybrid_motif"/>
</dbReference>
<dbReference type="SUPFAM" id="SSF51261">
    <property type="entry name" value="Duplicated hybrid motif"/>
    <property type="match status" value="1"/>
</dbReference>
<dbReference type="Pfam" id="PF01551">
    <property type="entry name" value="Peptidase_M23"/>
    <property type="match status" value="1"/>
</dbReference>
<dbReference type="Gene3D" id="3.10.350.10">
    <property type="entry name" value="LysM domain"/>
    <property type="match status" value="1"/>
</dbReference>
<organism evidence="3 4">
    <name type="scientific">Truepera radiovictrix (strain DSM 17093 / CIP 108686 / LMG 22925 / RQ-24)</name>
    <dbReference type="NCBI Taxonomy" id="649638"/>
    <lineage>
        <taxon>Bacteria</taxon>
        <taxon>Thermotogati</taxon>
        <taxon>Deinococcota</taxon>
        <taxon>Deinococci</taxon>
        <taxon>Trueperales</taxon>
        <taxon>Trueperaceae</taxon>
        <taxon>Truepera</taxon>
    </lineage>
</organism>
<name>D7CSK4_TRURR</name>
<accession>D7CSK4</accession>
<dbReference type="PANTHER" id="PTHR21666">
    <property type="entry name" value="PEPTIDASE-RELATED"/>
    <property type="match status" value="1"/>
</dbReference>
<dbReference type="eggNOG" id="COG1388">
    <property type="taxonomic scope" value="Bacteria"/>
</dbReference>
<feature type="domain" description="LysM" evidence="2">
    <location>
        <begin position="32"/>
        <end position="79"/>
    </location>
</feature>
<protein>
    <submittedName>
        <fullName evidence="3">Peptidase M23</fullName>
    </submittedName>
</protein>
<sequence length="278" mass="28342">MLSLLSRALGLLALATLLGPVAGAVSAPPSFRSHVVASGETLAALAARYGLSEALLRAANPHLWGPATAPLPAGAHLNVPPQEGELVVLAAGEDALSVALRYGHAPAAVARANGLRSLVGLPAGTLLLLPAEAAAHARDDGRYLWPLEHAGRVTSAFGPRTLEVAGNTFHRGLDIAAPEGTPVRAARAGTVSFSGWGGAYGYVVYLEHEGGAQTRYAHLRAPGAPVGRTLAPGEPLGAVGSTGASTGPHLHFELRLGGEPVDPAPYLQAYDQAAYATR</sequence>
<keyword evidence="1" id="KW-0732">Signal</keyword>
<dbReference type="EMBL" id="CP002049">
    <property type="protein sequence ID" value="ADI15424.1"/>
    <property type="molecule type" value="Genomic_DNA"/>
</dbReference>
<dbReference type="Pfam" id="PF01476">
    <property type="entry name" value="LysM"/>
    <property type="match status" value="1"/>
</dbReference>
<gene>
    <name evidence="3" type="ordered locus">Trad_2314</name>
</gene>
<dbReference type="AlphaFoldDB" id="D7CSK4"/>
<dbReference type="CDD" id="cd12797">
    <property type="entry name" value="M23_peptidase"/>
    <property type="match status" value="1"/>
</dbReference>
<keyword evidence="4" id="KW-1185">Reference proteome</keyword>
<dbReference type="Proteomes" id="UP000000379">
    <property type="component" value="Chromosome"/>
</dbReference>
<proteinExistence type="predicted"/>
<reference evidence="3 4" key="2">
    <citation type="journal article" date="2011" name="Stand. Genomic Sci.">
        <title>Complete genome sequence of Truepera radiovictrix type strain (RQ-24).</title>
        <authorList>
            <person name="Ivanova N."/>
            <person name="Rohde C."/>
            <person name="Munk C."/>
            <person name="Nolan M."/>
            <person name="Lucas S."/>
            <person name="Del Rio T.G."/>
            <person name="Tice H."/>
            <person name="Deshpande S."/>
            <person name="Cheng J.F."/>
            <person name="Tapia R."/>
            <person name="Han C."/>
            <person name="Goodwin L."/>
            <person name="Pitluck S."/>
            <person name="Liolios K."/>
            <person name="Mavromatis K."/>
            <person name="Mikhailova N."/>
            <person name="Pati A."/>
            <person name="Chen A."/>
            <person name="Palaniappan K."/>
            <person name="Land M."/>
            <person name="Hauser L."/>
            <person name="Chang Y.J."/>
            <person name="Jeffries C.D."/>
            <person name="Brambilla E."/>
            <person name="Rohde M."/>
            <person name="Goker M."/>
            <person name="Tindall B.J."/>
            <person name="Woyke T."/>
            <person name="Bristow J."/>
            <person name="Eisen J.A."/>
            <person name="Markowitz V."/>
            <person name="Hugenholtz P."/>
            <person name="Kyrpides N.C."/>
            <person name="Klenk H.P."/>
            <person name="Lapidus A."/>
        </authorList>
    </citation>
    <scope>NUCLEOTIDE SEQUENCE [LARGE SCALE GENOMIC DNA]</scope>
    <source>
        <strain evidence="4">DSM 17093 / CIP 108686 / LMG 22925 / RQ-24</strain>
    </source>
</reference>
<dbReference type="KEGG" id="tra:Trad_2314"/>
<dbReference type="SMART" id="SM00257">
    <property type="entry name" value="LysM"/>
    <property type="match status" value="1"/>
</dbReference>
<dbReference type="OrthoDB" id="9809488at2"/>
<dbReference type="HOGENOM" id="CLU_854615_0_0_0"/>
<dbReference type="PROSITE" id="PS51782">
    <property type="entry name" value="LYSM"/>
    <property type="match status" value="1"/>
</dbReference>
<dbReference type="InterPro" id="IPR016047">
    <property type="entry name" value="M23ase_b-sheet_dom"/>
</dbReference>
<evidence type="ECO:0000259" key="2">
    <source>
        <dbReference type="PROSITE" id="PS51782"/>
    </source>
</evidence>
<dbReference type="CDD" id="cd00118">
    <property type="entry name" value="LysM"/>
    <property type="match status" value="1"/>
</dbReference>
<dbReference type="eggNOG" id="COG0739">
    <property type="taxonomic scope" value="Bacteria"/>
</dbReference>
<evidence type="ECO:0000256" key="1">
    <source>
        <dbReference type="ARBA" id="ARBA00022729"/>
    </source>
</evidence>
<dbReference type="InterPro" id="IPR036779">
    <property type="entry name" value="LysM_dom_sf"/>
</dbReference>
<dbReference type="SUPFAM" id="SSF54106">
    <property type="entry name" value="LysM domain"/>
    <property type="match status" value="1"/>
</dbReference>
<dbReference type="GO" id="GO:0004222">
    <property type="term" value="F:metalloendopeptidase activity"/>
    <property type="evidence" value="ECO:0007669"/>
    <property type="project" value="TreeGrafter"/>
</dbReference>
<evidence type="ECO:0000313" key="4">
    <source>
        <dbReference type="Proteomes" id="UP000000379"/>
    </source>
</evidence>
<evidence type="ECO:0000313" key="3">
    <source>
        <dbReference type="EMBL" id="ADI15424.1"/>
    </source>
</evidence>
<dbReference type="Gene3D" id="2.70.70.10">
    <property type="entry name" value="Glucose Permease (Domain IIA)"/>
    <property type="match status" value="1"/>
</dbReference>
<reference evidence="4" key="1">
    <citation type="submission" date="2010-05" db="EMBL/GenBank/DDBJ databases">
        <title>The complete genome of Truepera radiovictris DSM 17093.</title>
        <authorList>
            <consortium name="US DOE Joint Genome Institute (JGI-PGF)"/>
            <person name="Lucas S."/>
            <person name="Copeland A."/>
            <person name="Lapidus A."/>
            <person name="Glavina del Rio T."/>
            <person name="Dalin E."/>
            <person name="Tice H."/>
            <person name="Bruce D."/>
            <person name="Goodwin L."/>
            <person name="Pitluck S."/>
            <person name="Kyrpides N."/>
            <person name="Mavromatis K."/>
            <person name="Ovchinnikova G."/>
            <person name="Munk A.C."/>
            <person name="Detter J.C."/>
            <person name="Han C."/>
            <person name="Tapia R."/>
            <person name="Land M."/>
            <person name="Hauser L."/>
            <person name="Markowitz V."/>
            <person name="Cheng J.-F."/>
            <person name="Hugenholtz P."/>
            <person name="Woyke T."/>
            <person name="Wu D."/>
            <person name="Tindall B."/>
            <person name="Pomrenke H.G."/>
            <person name="Brambilla E."/>
            <person name="Klenk H.-P."/>
            <person name="Eisen J.A."/>
        </authorList>
    </citation>
    <scope>NUCLEOTIDE SEQUENCE [LARGE SCALE GENOMIC DNA]</scope>
    <source>
        <strain evidence="4">DSM 17093 / CIP 108686 / LMG 22925 / RQ-24</strain>
    </source>
</reference>
<dbReference type="InterPro" id="IPR018392">
    <property type="entry name" value="LysM"/>
</dbReference>
<dbReference type="PANTHER" id="PTHR21666:SF289">
    <property type="entry name" value="L-ALA--D-GLU ENDOPEPTIDASE"/>
    <property type="match status" value="1"/>
</dbReference>
<dbReference type="InterPro" id="IPR050570">
    <property type="entry name" value="Cell_wall_metabolism_enzyme"/>
</dbReference>
<dbReference type="STRING" id="649638.Trad_2314"/>